<evidence type="ECO:0000313" key="1">
    <source>
        <dbReference type="EMBL" id="OOC09468.1"/>
    </source>
</evidence>
<comment type="caution">
    <text evidence="1">The sequence shown here is derived from an EMBL/GenBank/DDBJ whole genome shotgun (WGS) entry which is preliminary data.</text>
</comment>
<dbReference type="AlphaFoldDB" id="A0A1V2ZWG3"/>
<protein>
    <recommendedName>
        <fullName evidence="3">DUF86 domain-containing protein</fullName>
    </recommendedName>
</protein>
<keyword evidence="2" id="KW-1185">Reference proteome</keyword>
<dbReference type="STRING" id="252474.B1A74_10795"/>
<accession>A0A1V2ZWG3</accession>
<name>A0A1V2ZWG3_9GAMM</name>
<evidence type="ECO:0000313" key="2">
    <source>
        <dbReference type="Proteomes" id="UP000189177"/>
    </source>
</evidence>
<sequence>MALNPDPERLKFLLETTRKEARHLRQTVDRLASEPISADWVAGLEDQPELSERLDAFVARFGRLQDTLGDKLVPELLRHWLEHVGPALDNLSRMERLGHLDSIDDWMEARNLRNRLVHEYMRDPEEFAEALQRALELVALLEQTRDRLERAAQDLLPDAPDPAAARP</sequence>
<dbReference type="Proteomes" id="UP000189177">
    <property type="component" value="Unassembled WGS sequence"/>
</dbReference>
<dbReference type="OrthoDB" id="13547at2"/>
<dbReference type="Gene3D" id="1.20.120.330">
    <property type="entry name" value="Nucleotidyltransferases domain 2"/>
    <property type="match status" value="1"/>
</dbReference>
<dbReference type="SUPFAM" id="SSF81593">
    <property type="entry name" value="Nucleotidyltransferase substrate binding subunit/domain"/>
    <property type="match status" value="1"/>
</dbReference>
<dbReference type="EMBL" id="MUZR01000049">
    <property type="protein sequence ID" value="OOC09468.1"/>
    <property type="molecule type" value="Genomic_DNA"/>
</dbReference>
<evidence type="ECO:0008006" key="3">
    <source>
        <dbReference type="Google" id="ProtNLM"/>
    </source>
</evidence>
<organism evidence="1 2">
    <name type="scientific">Thioalkalivibrio halophilus</name>
    <dbReference type="NCBI Taxonomy" id="252474"/>
    <lineage>
        <taxon>Bacteria</taxon>
        <taxon>Pseudomonadati</taxon>
        <taxon>Pseudomonadota</taxon>
        <taxon>Gammaproteobacteria</taxon>
        <taxon>Chromatiales</taxon>
        <taxon>Ectothiorhodospiraceae</taxon>
        <taxon>Thioalkalivibrio</taxon>
    </lineage>
</organism>
<dbReference type="RefSeq" id="WP_024329901.1">
    <property type="nucleotide sequence ID" value="NZ_MUZR01000049.1"/>
</dbReference>
<proteinExistence type="predicted"/>
<gene>
    <name evidence="1" type="ORF">B1A74_10795</name>
</gene>
<reference evidence="1 2" key="1">
    <citation type="submission" date="2017-02" db="EMBL/GenBank/DDBJ databases">
        <title>Genomic diversity within the haloalkaliphilic genus Thioalkalivibrio.</title>
        <authorList>
            <person name="Ahn A.-C."/>
            <person name="Meier-Kolthoff J."/>
            <person name="Overmars L."/>
            <person name="Richter M."/>
            <person name="Woyke T."/>
            <person name="Sorokin D.Y."/>
            <person name="Muyzer G."/>
        </authorList>
    </citation>
    <scope>NUCLEOTIDE SEQUENCE [LARGE SCALE GENOMIC DNA]</scope>
    <source>
        <strain evidence="1 2">HL17</strain>
    </source>
</reference>